<dbReference type="Proteomes" id="UP000818029">
    <property type="component" value="Chromosome A10"/>
</dbReference>
<dbReference type="InterPro" id="IPR021109">
    <property type="entry name" value="Peptidase_aspartic_dom_sf"/>
</dbReference>
<accession>A0ABM2YVM7</accession>
<feature type="compositionally biased region" description="Basic and acidic residues" evidence="1">
    <location>
        <begin position="516"/>
        <end position="529"/>
    </location>
</feature>
<reference evidence="2" key="1">
    <citation type="journal article" date="2020" name="Nat. Genet.">
        <title>Genomic diversifications of five Gossypium allopolyploid species and their impact on cotton improvement.</title>
        <authorList>
            <person name="Chen Z.J."/>
            <person name="Sreedasyam A."/>
            <person name="Ando A."/>
            <person name="Song Q."/>
            <person name="De Santiago L.M."/>
            <person name="Hulse-Kemp A.M."/>
            <person name="Ding M."/>
            <person name="Ye W."/>
            <person name="Kirkbride R.C."/>
            <person name="Jenkins J."/>
            <person name="Plott C."/>
            <person name="Lovell J."/>
            <person name="Lin Y.M."/>
            <person name="Vaughn R."/>
            <person name="Liu B."/>
            <person name="Simpson S."/>
            <person name="Scheffler B.E."/>
            <person name="Wen L."/>
            <person name="Saski C.A."/>
            <person name="Grover C.E."/>
            <person name="Hu G."/>
            <person name="Conover J.L."/>
            <person name="Carlson J.W."/>
            <person name="Shu S."/>
            <person name="Boston L.B."/>
            <person name="Williams M."/>
            <person name="Peterson D.G."/>
            <person name="McGee K."/>
            <person name="Jones D.C."/>
            <person name="Wendel J.F."/>
            <person name="Stelly D.M."/>
            <person name="Grimwood J."/>
            <person name="Schmutz J."/>
        </authorList>
    </citation>
    <scope>NUCLEOTIDE SEQUENCE [LARGE SCALE GENOMIC DNA]</scope>
    <source>
        <strain evidence="2">cv. TM-1</strain>
    </source>
</reference>
<dbReference type="CDD" id="cd00303">
    <property type="entry name" value="retropepsin_like"/>
    <property type="match status" value="1"/>
</dbReference>
<dbReference type="PANTHER" id="PTHR32108:SF5">
    <property type="entry name" value="DYNACTIN SUBUNIT 1-LIKE"/>
    <property type="match status" value="1"/>
</dbReference>
<dbReference type="Gene3D" id="2.40.70.10">
    <property type="entry name" value="Acid Proteases"/>
    <property type="match status" value="1"/>
</dbReference>
<name>A0ABM2YVM7_GOSHI</name>
<evidence type="ECO:0000256" key="1">
    <source>
        <dbReference type="SAM" id="MobiDB-lite"/>
    </source>
</evidence>
<gene>
    <name evidence="3" type="primary">LOC121208107</name>
</gene>
<dbReference type="GeneID" id="121208107"/>
<keyword evidence="2" id="KW-1185">Reference proteome</keyword>
<dbReference type="PANTHER" id="PTHR32108">
    <property type="entry name" value="DNA-DIRECTED RNA POLYMERASE SUBUNIT ALPHA"/>
    <property type="match status" value="1"/>
</dbReference>
<feature type="region of interest" description="Disordered" evidence="1">
    <location>
        <begin position="513"/>
        <end position="533"/>
    </location>
</feature>
<organism evidence="2 3">
    <name type="scientific">Gossypium hirsutum</name>
    <name type="common">Upland cotton</name>
    <name type="synonym">Gossypium mexicanum</name>
    <dbReference type="NCBI Taxonomy" id="3635"/>
    <lineage>
        <taxon>Eukaryota</taxon>
        <taxon>Viridiplantae</taxon>
        <taxon>Streptophyta</taxon>
        <taxon>Embryophyta</taxon>
        <taxon>Tracheophyta</taxon>
        <taxon>Spermatophyta</taxon>
        <taxon>Magnoliopsida</taxon>
        <taxon>eudicotyledons</taxon>
        <taxon>Gunneridae</taxon>
        <taxon>Pentapetalae</taxon>
        <taxon>rosids</taxon>
        <taxon>malvids</taxon>
        <taxon>Malvales</taxon>
        <taxon>Malvaceae</taxon>
        <taxon>Malvoideae</taxon>
        <taxon>Gossypium</taxon>
    </lineage>
</organism>
<evidence type="ECO:0000313" key="3">
    <source>
        <dbReference type="RefSeq" id="XP_040934541.1"/>
    </source>
</evidence>
<evidence type="ECO:0008006" key="4">
    <source>
        <dbReference type="Google" id="ProtNLM"/>
    </source>
</evidence>
<protein>
    <recommendedName>
        <fullName evidence="4">G-patch domain-containing protein</fullName>
    </recommendedName>
</protein>
<reference evidence="3" key="2">
    <citation type="submission" date="2025-08" db="UniProtKB">
        <authorList>
            <consortium name="RefSeq"/>
        </authorList>
    </citation>
    <scope>IDENTIFICATION</scope>
</reference>
<dbReference type="RefSeq" id="XP_040934541.1">
    <property type="nucleotide sequence ID" value="XM_041078607.1"/>
</dbReference>
<proteinExistence type="predicted"/>
<feature type="region of interest" description="Disordered" evidence="1">
    <location>
        <begin position="152"/>
        <end position="173"/>
    </location>
</feature>
<sequence length="585" mass="65883">MDIVKFDDTSNAENLLPNHGDKGINGIIECSGKEIKMNIAEVNTLLKEKCSEFRALVQGLMDNKELEFFEYVGSPEETDMCASEEGSTKDVYKVNHPMVIISRPRINEVGAQVAPKVIFQKPITFPYKDSKRVPWNYSCNVTIPGEEIPINASEKGQDEGFYTSSRRRYDTPNTKFEHVKRKSLAIEQKKEKPAGLEPTVNESVTEKEVKEFLKFLKHSEYSVMEQLHKQPARISILALLLSSETHPSALMKVLNETYVANDISVNKLNLLVNNISVDNFIFFNDDEVSPGGRGSTKSLHITTRCKWYTLPGVLIDNGSALNVLPLSTLNRLTVDSSHMKVSQNIVRAFDGTERKVMGRIEIPLLIGPSTYEVDFLVMDIKPSYNCLLGRPWIHLVGAVPSSLHQNLKLVTEGRLVTINAEEDIIAAVTSDAPYLEANDETIECSFQSLEFVNATFITEGNRIPIPRLSNTTRVRLRLIIGKEALPGRGLGRYLHGRINAPMMKDEQDRFGLGFKPDTKQKKNELEKKQERRRARLSGGEIEWEPMIFPHISKTFVSGGVIHPERRTSGKKIVEKMLENLDINAT</sequence>
<evidence type="ECO:0000313" key="2">
    <source>
        <dbReference type="Proteomes" id="UP000818029"/>
    </source>
</evidence>